<reference evidence="5 6" key="1">
    <citation type="submission" date="2018-08" db="EMBL/GenBank/DDBJ databases">
        <title>Meiothermus roseus NBRC 110900 genome sequencing project.</title>
        <authorList>
            <person name="Da Costa M.S."/>
            <person name="Albuquerque L."/>
            <person name="Raposo P."/>
            <person name="Froufe H.J.C."/>
            <person name="Barroso C.S."/>
            <person name="Egas C."/>
        </authorList>
    </citation>
    <scope>NUCLEOTIDE SEQUENCE [LARGE SCALE GENOMIC DNA]</scope>
    <source>
        <strain evidence="5 6">NBRC 110900</strain>
    </source>
</reference>
<dbReference type="Pfam" id="PF00128">
    <property type="entry name" value="Alpha-amylase"/>
    <property type="match status" value="1"/>
</dbReference>
<dbReference type="InterPro" id="IPR032640">
    <property type="entry name" value="AMPK1_CBM"/>
</dbReference>
<keyword evidence="1 5" id="KW-0378">Hydrolase</keyword>
<evidence type="ECO:0000259" key="4">
    <source>
        <dbReference type="SMART" id="SM00642"/>
    </source>
</evidence>
<dbReference type="GO" id="GO:0043169">
    <property type="term" value="F:cation binding"/>
    <property type="evidence" value="ECO:0007669"/>
    <property type="project" value="InterPro"/>
</dbReference>
<dbReference type="EC" id="3.2.1.135" evidence="5"/>
<dbReference type="GO" id="GO:0005975">
    <property type="term" value="P:carbohydrate metabolic process"/>
    <property type="evidence" value="ECO:0007669"/>
    <property type="project" value="InterPro"/>
</dbReference>
<dbReference type="GO" id="GO:0031216">
    <property type="term" value="F:neopullulanase activity"/>
    <property type="evidence" value="ECO:0007669"/>
    <property type="project" value="UniProtKB-EC"/>
</dbReference>
<dbReference type="InterPro" id="IPR006048">
    <property type="entry name" value="A-amylase/branching_C"/>
</dbReference>
<evidence type="ECO:0000256" key="3">
    <source>
        <dbReference type="SAM" id="SignalP"/>
    </source>
</evidence>
<dbReference type="AlphaFoldDB" id="A0A399F423"/>
<dbReference type="InterPro" id="IPR045857">
    <property type="entry name" value="O16G_dom_2"/>
</dbReference>
<proteinExistence type="predicted"/>
<evidence type="ECO:0000313" key="6">
    <source>
        <dbReference type="Proteomes" id="UP000265341"/>
    </source>
</evidence>
<dbReference type="InterPro" id="IPR017853">
    <property type="entry name" value="GH"/>
</dbReference>
<dbReference type="InterPro" id="IPR013783">
    <property type="entry name" value="Ig-like_fold"/>
</dbReference>
<protein>
    <submittedName>
        <fullName evidence="5">Neopullulanase 2</fullName>
        <ecNumber evidence="5">3.2.1.135</ecNumber>
    </submittedName>
</protein>
<sequence>MRLWTVLVMLLLALASAAKVQVSFTYDPPAGLEVRSVSLRGSFNNWAELPMRKQDNGTWALSVELEPGVVQYKFFINGQWPKNMCDDPTFGTPQVDAEAQGCVDDGFGGFNAFREIRLEADAPAEGGAAELNFEHDPSAVRYVSVAAGRLSVRFEVRAGSVKEAFLEAGGRYPMHRQLSYADVEVWRAAVPTSVGEYRIRVVDSGGQEQSFGPFSPPRQPFAALDWVSGRVGYQIFLERFANGDPSNDEKALVSDEYNFNQAWSKDPGAPKPFVSKWTDPPAGDHCCHQYFGGDLAGFLQKLPYLQEQGVSLVYFNPLFDSGSAHGYDTHSYLEVSPKFGDKALLKKALTEAHKRGIRVLFDFVPNHTGLGFFAFQDVVRRGRNSPYWNWYFIKKWPFVPGDATAYEAWGGFGSLPKLNTGNPGVRQYLIEVSKYWLRFGFDGIRVDVVNELVDAHGFFAQWRRALKAVKPEAYLVAEIWQRDASWLQGDEFDSLMNYAIGRDVVLRYVRGGPLFNGNRMLLELARVYATYAEAVAAMGFNLIGSHDTARILTDLGGGGLRETPSAEALGRVRLAAALLYALPGVPVFFQGDECGFGGEKPSSPPYDLHRYPVQWERCRSDLQAHFKQLALLRKELPGLSSPVFRTFKGEGSVMAFLRGEPGEGEVLAVFNNGGDPARLELPAGAWRDALEARTYRGELELAPLGWRYMVRTGGGER</sequence>
<dbReference type="Pfam" id="PF16561">
    <property type="entry name" value="AMPK1_CBM"/>
    <property type="match status" value="1"/>
</dbReference>
<dbReference type="PANTHER" id="PTHR10357">
    <property type="entry name" value="ALPHA-AMYLASE FAMILY MEMBER"/>
    <property type="match status" value="1"/>
</dbReference>
<gene>
    <name evidence="5" type="primary">tvaII</name>
    <name evidence="5" type="ORF">Mrose_00201</name>
</gene>
<dbReference type="CDD" id="cd11338">
    <property type="entry name" value="AmyAc_CMD"/>
    <property type="match status" value="1"/>
</dbReference>
<comment type="caution">
    <text evidence="5">The sequence shown here is derived from an EMBL/GenBank/DDBJ whole genome shotgun (WGS) entry which is preliminary data.</text>
</comment>
<organism evidence="5 6">
    <name type="scientific">Calidithermus roseus</name>
    <dbReference type="NCBI Taxonomy" id="1644118"/>
    <lineage>
        <taxon>Bacteria</taxon>
        <taxon>Thermotogati</taxon>
        <taxon>Deinococcota</taxon>
        <taxon>Deinococci</taxon>
        <taxon>Thermales</taxon>
        <taxon>Thermaceae</taxon>
        <taxon>Calidithermus</taxon>
    </lineage>
</organism>
<dbReference type="InterPro" id="IPR006047">
    <property type="entry name" value="GH13_cat_dom"/>
</dbReference>
<dbReference type="Proteomes" id="UP000265341">
    <property type="component" value="Unassembled WGS sequence"/>
</dbReference>
<dbReference type="EMBL" id="QWLA01000002">
    <property type="protein sequence ID" value="RIH89612.1"/>
    <property type="molecule type" value="Genomic_DNA"/>
</dbReference>
<evidence type="ECO:0000256" key="2">
    <source>
        <dbReference type="ARBA" id="ARBA00023295"/>
    </source>
</evidence>
<dbReference type="Gene3D" id="3.90.400.10">
    <property type="entry name" value="Oligo-1,6-glucosidase, Domain 2"/>
    <property type="match status" value="1"/>
</dbReference>
<keyword evidence="3" id="KW-0732">Signal</keyword>
<evidence type="ECO:0000256" key="1">
    <source>
        <dbReference type="ARBA" id="ARBA00022801"/>
    </source>
</evidence>
<dbReference type="PANTHER" id="PTHR10357:SF210">
    <property type="entry name" value="MALTODEXTRIN GLUCOSIDASE"/>
    <property type="match status" value="1"/>
</dbReference>
<feature type="chain" id="PRO_5017468465" evidence="3">
    <location>
        <begin position="21"/>
        <end position="717"/>
    </location>
</feature>
<feature type="signal peptide" evidence="3">
    <location>
        <begin position="1"/>
        <end position="20"/>
    </location>
</feature>
<dbReference type="Gene3D" id="3.20.20.80">
    <property type="entry name" value="Glycosidases"/>
    <property type="match status" value="1"/>
</dbReference>
<keyword evidence="2 5" id="KW-0326">Glycosidase</keyword>
<dbReference type="SUPFAM" id="SSF81296">
    <property type="entry name" value="E set domains"/>
    <property type="match status" value="1"/>
</dbReference>
<feature type="domain" description="Glycosyl hydrolase family 13 catalytic" evidence="4">
    <location>
        <begin position="234"/>
        <end position="633"/>
    </location>
</feature>
<dbReference type="Gene3D" id="2.60.40.10">
    <property type="entry name" value="Immunoglobulins"/>
    <property type="match status" value="1"/>
</dbReference>
<dbReference type="CDD" id="cd02859">
    <property type="entry name" value="E_set_AMPKbeta_like_N"/>
    <property type="match status" value="1"/>
</dbReference>
<dbReference type="Gene3D" id="2.60.40.1180">
    <property type="entry name" value="Golgi alpha-mannosidase II"/>
    <property type="match status" value="1"/>
</dbReference>
<dbReference type="Pfam" id="PF02806">
    <property type="entry name" value="Alpha-amylase_C"/>
    <property type="match status" value="1"/>
</dbReference>
<dbReference type="InterPro" id="IPR013780">
    <property type="entry name" value="Glyco_hydro_b"/>
</dbReference>
<dbReference type="SMART" id="SM00642">
    <property type="entry name" value="Aamy"/>
    <property type="match status" value="1"/>
</dbReference>
<keyword evidence="6" id="KW-1185">Reference proteome</keyword>
<dbReference type="SUPFAM" id="SSF51445">
    <property type="entry name" value="(Trans)glycosidases"/>
    <property type="match status" value="1"/>
</dbReference>
<dbReference type="InterPro" id="IPR014756">
    <property type="entry name" value="Ig_E-set"/>
</dbReference>
<accession>A0A399F423</accession>
<name>A0A399F423_9DEIN</name>
<evidence type="ECO:0000313" key="5">
    <source>
        <dbReference type="EMBL" id="RIH89612.1"/>
    </source>
</evidence>